<feature type="transmembrane region" description="Helical" evidence="8">
    <location>
        <begin position="112"/>
        <end position="132"/>
    </location>
</feature>
<feature type="transmembrane region" description="Helical" evidence="8">
    <location>
        <begin position="6"/>
        <end position="22"/>
    </location>
</feature>
<dbReference type="AlphaFoldDB" id="A0A212Q049"/>
<sequence length="251" mass="27661">MTYLGFLALFLGIPILVLGALARRRPTERRAWTAMAALSLIALLYTTPWDNHLVAMGVWGYDPQRVLGITLGWVPLEEYLFFVLQPLLVGLWAMAEGPKPPPPETTGGKGRWGLLIALAALEIGALGVWISGLQEGAYLSRILAWGLPPLALQVAVGGDRLWAAREVLARRWAGPTLWLWLADGIAIRAGIWFIRPEFTVGLGLAGLPLEEMVFFALTNLLVANGWTLALDPVVERRIRQAEFRPLRIPSD</sequence>
<keyword evidence="7" id="KW-0413">Isomerase</keyword>
<keyword evidence="5 8" id="KW-1133">Transmembrane helix</keyword>
<dbReference type="NCBIfam" id="TIGR03462">
    <property type="entry name" value="CarR_dom_SF"/>
    <property type="match status" value="2"/>
</dbReference>
<keyword evidence="11" id="KW-1185">Reference proteome</keyword>
<organism evidence="10 11">
    <name type="scientific">Thermoflexus hugenholtzii JAD2</name>
    <dbReference type="NCBI Taxonomy" id="877466"/>
    <lineage>
        <taxon>Bacteria</taxon>
        <taxon>Bacillati</taxon>
        <taxon>Chloroflexota</taxon>
        <taxon>Thermoflexia</taxon>
        <taxon>Thermoflexales</taxon>
        <taxon>Thermoflexaceae</taxon>
        <taxon>Thermoflexus</taxon>
    </lineage>
</organism>
<evidence type="ECO:0000256" key="3">
    <source>
        <dbReference type="ARBA" id="ARBA00022692"/>
    </source>
</evidence>
<feature type="transmembrane region" description="Helical" evidence="8">
    <location>
        <begin position="177"/>
        <end position="194"/>
    </location>
</feature>
<dbReference type="RefSeq" id="WP_088570132.1">
    <property type="nucleotide sequence ID" value="NZ_FYEK01000003.1"/>
</dbReference>
<dbReference type="GO" id="GO:0016020">
    <property type="term" value="C:membrane"/>
    <property type="evidence" value="ECO:0007669"/>
    <property type="project" value="UniProtKB-SubCell"/>
</dbReference>
<dbReference type="GO" id="GO:0016872">
    <property type="term" value="F:intramolecular lyase activity"/>
    <property type="evidence" value="ECO:0007669"/>
    <property type="project" value="InterPro"/>
</dbReference>
<evidence type="ECO:0000259" key="9">
    <source>
        <dbReference type="Pfam" id="PF18916"/>
    </source>
</evidence>
<comment type="pathway">
    <text evidence="2">Carotenoid biosynthesis.</text>
</comment>
<reference evidence="11" key="1">
    <citation type="submission" date="2017-06" db="EMBL/GenBank/DDBJ databases">
        <authorList>
            <person name="Varghese N."/>
            <person name="Submissions S."/>
        </authorList>
    </citation>
    <scope>NUCLEOTIDE SEQUENCE [LARGE SCALE GENOMIC DNA]</scope>
    <source>
        <strain evidence="11">JAD2</strain>
    </source>
</reference>
<feature type="transmembrane region" description="Helical" evidence="8">
    <location>
        <begin position="138"/>
        <end position="156"/>
    </location>
</feature>
<feature type="transmembrane region" description="Helical" evidence="8">
    <location>
        <begin position="214"/>
        <end position="234"/>
    </location>
</feature>
<dbReference type="EMBL" id="FYEK01000003">
    <property type="protein sequence ID" value="SNB52692.1"/>
    <property type="molecule type" value="Genomic_DNA"/>
</dbReference>
<dbReference type="OrthoDB" id="5195186at2"/>
<gene>
    <name evidence="10" type="ORF">SAMN02746019_00023650</name>
</gene>
<accession>A0A212Q049</accession>
<dbReference type="InterPro" id="IPR017825">
    <property type="entry name" value="Lycopene_cyclase_dom"/>
</dbReference>
<comment type="subcellular location">
    <subcellularLocation>
        <location evidence="1">Membrane</location>
        <topology evidence="1">Multi-pass membrane protein</topology>
    </subcellularLocation>
</comment>
<feature type="domain" description="Lycopene cyclase" evidence="9">
    <location>
        <begin position="2"/>
        <end position="90"/>
    </location>
</feature>
<evidence type="ECO:0000313" key="10">
    <source>
        <dbReference type="EMBL" id="SNB52692.1"/>
    </source>
</evidence>
<dbReference type="Pfam" id="PF18916">
    <property type="entry name" value="Lycopene_cyc"/>
    <property type="match status" value="2"/>
</dbReference>
<keyword evidence="6 8" id="KW-0472">Membrane</keyword>
<evidence type="ECO:0000256" key="2">
    <source>
        <dbReference type="ARBA" id="ARBA00004829"/>
    </source>
</evidence>
<evidence type="ECO:0000256" key="7">
    <source>
        <dbReference type="ARBA" id="ARBA00023235"/>
    </source>
</evidence>
<evidence type="ECO:0000256" key="6">
    <source>
        <dbReference type="ARBA" id="ARBA00023136"/>
    </source>
</evidence>
<feature type="transmembrane region" description="Helical" evidence="8">
    <location>
        <begin position="69"/>
        <end position="92"/>
    </location>
</feature>
<name>A0A212Q049_9CHLR</name>
<protein>
    <submittedName>
        <fullName evidence="10">Lycopene cyclase domain-containing protein</fullName>
    </submittedName>
</protein>
<feature type="transmembrane region" description="Helical" evidence="8">
    <location>
        <begin position="31"/>
        <end position="49"/>
    </location>
</feature>
<keyword evidence="4" id="KW-0125">Carotenoid biosynthesis</keyword>
<evidence type="ECO:0000313" key="11">
    <source>
        <dbReference type="Proteomes" id="UP000197025"/>
    </source>
</evidence>
<evidence type="ECO:0000256" key="8">
    <source>
        <dbReference type="SAM" id="Phobius"/>
    </source>
</evidence>
<feature type="domain" description="Lycopene cyclase" evidence="9">
    <location>
        <begin position="181"/>
        <end position="221"/>
    </location>
</feature>
<dbReference type="InParanoid" id="A0A212Q049"/>
<keyword evidence="3 8" id="KW-0812">Transmembrane</keyword>
<proteinExistence type="predicted"/>
<dbReference type="Proteomes" id="UP000197025">
    <property type="component" value="Unassembled WGS sequence"/>
</dbReference>
<evidence type="ECO:0000256" key="5">
    <source>
        <dbReference type="ARBA" id="ARBA00022989"/>
    </source>
</evidence>
<dbReference type="GO" id="GO:0016117">
    <property type="term" value="P:carotenoid biosynthetic process"/>
    <property type="evidence" value="ECO:0007669"/>
    <property type="project" value="UniProtKB-KW"/>
</dbReference>
<evidence type="ECO:0000256" key="1">
    <source>
        <dbReference type="ARBA" id="ARBA00004141"/>
    </source>
</evidence>
<dbReference type="GO" id="GO:0045436">
    <property type="term" value="F:lycopene beta cyclase activity"/>
    <property type="evidence" value="ECO:0007669"/>
    <property type="project" value="UniProtKB-ARBA"/>
</dbReference>
<evidence type="ECO:0000256" key="4">
    <source>
        <dbReference type="ARBA" id="ARBA00022746"/>
    </source>
</evidence>